<evidence type="ECO:0000259" key="1">
    <source>
        <dbReference type="Pfam" id="PF06527"/>
    </source>
</evidence>
<dbReference type="Proteomes" id="UP000777661">
    <property type="component" value="Unassembled WGS sequence"/>
</dbReference>
<dbReference type="InterPro" id="IPR009492">
    <property type="entry name" value="TniQ"/>
</dbReference>
<dbReference type="RefSeq" id="WP_223006650.1">
    <property type="nucleotide sequence ID" value="NZ_CBDDPV010000002.1"/>
</dbReference>
<protein>
    <submittedName>
        <fullName evidence="2">TniQ family protein</fullName>
    </submittedName>
</protein>
<gene>
    <name evidence="2" type="ORF">KVG22_20240</name>
</gene>
<evidence type="ECO:0000313" key="3">
    <source>
        <dbReference type="Proteomes" id="UP000777661"/>
    </source>
</evidence>
<dbReference type="Pfam" id="PF06527">
    <property type="entry name" value="TniQ"/>
    <property type="match status" value="1"/>
</dbReference>
<organism evidence="2 3">
    <name type="scientific">Nitratireductor rhodophyticola</name>
    <dbReference type="NCBI Taxonomy" id="2854036"/>
    <lineage>
        <taxon>Bacteria</taxon>
        <taxon>Pseudomonadati</taxon>
        <taxon>Pseudomonadota</taxon>
        <taxon>Alphaproteobacteria</taxon>
        <taxon>Hyphomicrobiales</taxon>
        <taxon>Phyllobacteriaceae</taxon>
        <taxon>Nitratireductor</taxon>
    </lineage>
</organism>
<dbReference type="EMBL" id="JAHSQO010000008">
    <property type="protein sequence ID" value="MBY8918940.1"/>
    <property type="molecule type" value="Genomic_DNA"/>
</dbReference>
<keyword evidence="3" id="KW-1185">Reference proteome</keyword>
<reference evidence="2 3" key="1">
    <citation type="submission" date="2021-06" db="EMBL/GenBank/DDBJ databases">
        <title>Nitratireductor porphyridii sp. nov., isolated from a small marine red alga, Porphyridium purpureum in South Korea.</title>
        <authorList>
            <person name="Kim K.H."/>
            <person name="Kristyanto S."/>
            <person name="Jeon C.O."/>
        </authorList>
    </citation>
    <scope>NUCLEOTIDE SEQUENCE [LARGE SCALE GENOMIC DNA]</scope>
    <source>
        <strain evidence="2 3">R6</strain>
    </source>
</reference>
<accession>A0ABS7REW1</accession>
<evidence type="ECO:0000313" key="2">
    <source>
        <dbReference type="EMBL" id="MBY8918940.1"/>
    </source>
</evidence>
<comment type="caution">
    <text evidence="2">The sequence shown here is derived from an EMBL/GenBank/DDBJ whole genome shotgun (WGS) entry which is preliminary data.</text>
</comment>
<sequence length="295" mass="33649">MRQKRHSHDAEAAQRQLPVLLPPIPDELLSSWISRHAAFYAVPPLLMLRHCLPEVRSLRVADLHLSEDQEIRLAKVFFTAPADIRRMTFANVPSSFHRFIAARPVQRCTNCNPIQAAPLPVLRDQLTGWRITCLRCGDLLRDQDWHGAPSPFRQYHSAAMRGEKLLHNEIEHGVRRWTSPTEIARLLLMRRIVFPVPSEQQLYLFRVLGVIIPDLDRVLVASRTDLPTPARPILPLHLRAALLAGVAMVESAGPEMLRMLRRHTIGDNMTRFSDAAEKLIAQAGRHRHASQRQLI</sequence>
<proteinExistence type="predicted"/>
<name>A0ABS7REW1_9HYPH</name>
<feature type="domain" description="TniQ" evidence="1">
    <location>
        <begin position="20"/>
        <end position="97"/>
    </location>
</feature>